<evidence type="ECO:0000313" key="2">
    <source>
        <dbReference type="EMBL" id="KAJ3046520.1"/>
    </source>
</evidence>
<accession>A0AAD5SDA7</accession>
<feature type="compositionally biased region" description="Pro residues" evidence="1">
    <location>
        <begin position="210"/>
        <end position="219"/>
    </location>
</feature>
<protein>
    <submittedName>
        <fullName evidence="2">Uncharacterized protein</fullName>
    </submittedName>
</protein>
<comment type="caution">
    <text evidence="2">The sequence shown here is derived from an EMBL/GenBank/DDBJ whole genome shotgun (WGS) entry which is preliminary data.</text>
</comment>
<name>A0AAD5SDA7_9FUNG</name>
<evidence type="ECO:0000256" key="1">
    <source>
        <dbReference type="SAM" id="MobiDB-lite"/>
    </source>
</evidence>
<dbReference type="AlphaFoldDB" id="A0AAD5SDA7"/>
<reference evidence="2" key="1">
    <citation type="submission" date="2020-05" db="EMBL/GenBank/DDBJ databases">
        <title>Phylogenomic resolution of chytrid fungi.</title>
        <authorList>
            <person name="Stajich J.E."/>
            <person name="Amses K."/>
            <person name="Simmons R."/>
            <person name="Seto K."/>
            <person name="Myers J."/>
            <person name="Bonds A."/>
            <person name="Quandt C.A."/>
            <person name="Barry K."/>
            <person name="Liu P."/>
            <person name="Grigoriev I."/>
            <person name="Longcore J.E."/>
            <person name="James T.Y."/>
        </authorList>
    </citation>
    <scope>NUCLEOTIDE SEQUENCE</scope>
    <source>
        <strain evidence="2">JEL0318</strain>
    </source>
</reference>
<sequence length="335" mass="36488">MDEGQSSFTKFTTAKLSKSHQIKTSAESTKDRFRKVLLDAIISLDDIFTGARNGQRVVLAALAKFNASTLSEIELKDKLRRLIGTVFKTVTIKDFSFFEAVSNEYAILAIGVEGEYEAVGAWMRKGKWGKGVESWCQDIVILDFDAGTSTFKDLADNWHRIDRRNDQDNGGSDLIAPARSCDPGFAEPQVDLIATAAESAQVLGERPAAAPAPAPPSPAAPVARAPTPVAHQSASYSKGQLAGKKWGGKEWKDLKTRWLEYPGSLKDFAVKESPTMGRTPAAIQSKVSTTLARPVKKRLLQLKLMGGQQPHINLLVLAGRHAGWEIWGAIEVKTA</sequence>
<feature type="region of interest" description="Disordered" evidence="1">
    <location>
        <begin position="204"/>
        <end position="238"/>
    </location>
</feature>
<gene>
    <name evidence="2" type="ORF">HK097_000791</name>
</gene>
<keyword evidence="3" id="KW-1185">Reference proteome</keyword>
<organism evidence="2 3">
    <name type="scientific">Rhizophlyctis rosea</name>
    <dbReference type="NCBI Taxonomy" id="64517"/>
    <lineage>
        <taxon>Eukaryota</taxon>
        <taxon>Fungi</taxon>
        <taxon>Fungi incertae sedis</taxon>
        <taxon>Chytridiomycota</taxon>
        <taxon>Chytridiomycota incertae sedis</taxon>
        <taxon>Chytridiomycetes</taxon>
        <taxon>Rhizophlyctidales</taxon>
        <taxon>Rhizophlyctidaceae</taxon>
        <taxon>Rhizophlyctis</taxon>
    </lineage>
</organism>
<evidence type="ECO:0000313" key="3">
    <source>
        <dbReference type="Proteomes" id="UP001212841"/>
    </source>
</evidence>
<dbReference type="Proteomes" id="UP001212841">
    <property type="component" value="Unassembled WGS sequence"/>
</dbReference>
<dbReference type="EMBL" id="JADGJD010001150">
    <property type="protein sequence ID" value="KAJ3046520.1"/>
    <property type="molecule type" value="Genomic_DNA"/>
</dbReference>
<feature type="compositionally biased region" description="Low complexity" evidence="1">
    <location>
        <begin position="220"/>
        <end position="230"/>
    </location>
</feature>
<proteinExistence type="predicted"/>